<dbReference type="InterPro" id="IPR019587">
    <property type="entry name" value="Polyketide_cyclase/dehydratase"/>
</dbReference>
<name>A0A1H1MC84_9MICO</name>
<evidence type="ECO:0000313" key="1">
    <source>
        <dbReference type="EMBL" id="SDR83965.1"/>
    </source>
</evidence>
<dbReference type="Gene3D" id="3.30.530.20">
    <property type="match status" value="1"/>
</dbReference>
<protein>
    <submittedName>
        <fullName evidence="1">Polyketide cyclase / dehydrase and lipid transport</fullName>
    </submittedName>
</protein>
<dbReference type="OrthoDB" id="4978555at2"/>
<dbReference type="STRING" id="412690.SAMN04489834_0355"/>
<evidence type="ECO:0000313" key="2">
    <source>
        <dbReference type="Proteomes" id="UP000181956"/>
    </source>
</evidence>
<sequence>MVRITNTIDIEAPAERVYSVLRALDAYPSWLKHSTVYRGTRAPVARSGPSPRYEDSTMVGRMRGEVVEDVPARALQFHQRTASGSLDARIRYELGAAGQGTRLTRTGELTTHGILRLAQPMLVRMAAAESERMMTSLKAHVEAGG</sequence>
<dbReference type="EMBL" id="LT629742">
    <property type="protein sequence ID" value="SDR83965.1"/>
    <property type="molecule type" value="Genomic_DNA"/>
</dbReference>
<dbReference type="RefSeq" id="WP_083362514.1">
    <property type="nucleotide sequence ID" value="NZ_LT629742.1"/>
</dbReference>
<proteinExistence type="predicted"/>
<dbReference type="CDD" id="cd07812">
    <property type="entry name" value="SRPBCC"/>
    <property type="match status" value="1"/>
</dbReference>
<gene>
    <name evidence="1" type="ORF">SAMN04489834_0355</name>
</gene>
<dbReference type="Pfam" id="PF10604">
    <property type="entry name" value="Polyketide_cyc2"/>
    <property type="match status" value="1"/>
</dbReference>
<dbReference type="InterPro" id="IPR023393">
    <property type="entry name" value="START-like_dom_sf"/>
</dbReference>
<dbReference type="Proteomes" id="UP000181956">
    <property type="component" value="Chromosome I"/>
</dbReference>
<accession>A0A1H1MC84</accession>
<keyword evidence="2" id="KW-1185">Reference proteome</keyword>
<dbReference type="AlphaFoldDB" id="A0A1H1MC84"/>
<organism evidence="1 2">
    <name type="scientific">Microterricola viridarii</name>
    <dbReference type="NCBI Taxonomy" id="412690"/>
    <lineage>
        <taxon>Bacteria</taxon>
        <taxon>Bacillati</taxon>
        <taxon>Actinomycetota</taxon>
        <taxon>Actinomycetes</taxon>
        <taxon>Micrococcales</taxon>
        <taxon>Microbacteriaceae</taxon>
        <taxon>Microterricola</taxon>
    </lineage>
</organism>
<dbReference type="SUPFAM" id="SSF55961">
    <property type="entry name" value="Bet v1-like"/>
    <property type="match status" value="1"/>
</dbReference>
<reference evidence="2" key="1">
    <citation type="submission" date="2016-10" db="EMBL/GenBank/DDBJ databases">
        <authorList>
            <person name="Varghese N."/>
            <person name="Submissions S."/>
        </authorList>
    </citation>
    <scope>NUCLEOTIDE SEQUENCE [LARGE SCALE GENOMIC DNA]</scope>
    <source>
        <strain evidence="2">DSM 21772</strain>
    </source>
</reference>